<protein>
    <submittedName>
        <fullName evidence="2">Uncharacterized protein</fullName>
    </submittedName>
</protein>
<name>A0ABD5CIY0_9BURK</name>
<evidence type="ECO:0000313" key="3">
    <source>
        <dbReference type="Proteomes" id="UP001245184"/>
    </source>
</evidence>
<dbReference type="EMBL" id="JAVIZN010000002">
    <property type="protein sequence ID" value="MDR6205179.1"/>
    <property type="molecule type" value="Genomic_DNA"/>
</dbReference>
<feature type="compositionally biased region" description="Low complexity" evidence="1">
    <location>
        <begin position="69"/>
        <end position="87"/>
    </location>
</feature>
<organism evidence="2 3">
    <name type="scientific">Paraburkholderia graminis</name>
    <dbReference type="NCBI Taxonomy" id="60548"/>
    <lineage>
        <taxon>Bacteria</taxon>
        <taxon>Pseudomonadati</taxon>
        <taxon>Pseudomonadota</taxon>
        <taxon>Betaproteobacteria</taxon>
        <taxon>Burkholderiales</taxon>
        <taxon>Burkholderiaceae</taxon>
        <taxon>Paraburkholderia</taxon>
    </lineage>
</organism>
<gene>
    <name evidence="2" type="ORF">QF025_003899</name>
</gene>
<dbReference type="RefSeq" id="WP_107707068.1">
    <property type="nucleotide sequence ID" value="NZ_JAQQCP010000013.1"/>
</dbReference>
<dbReference type="Proteomes" id="UP001245184">
    <property type="component" value="Unassembled WGS sequence"/>
</dbReference>
<feature type="region of interest" description="Disordered" evidence="1">
    <location>
        <begin position="38"/>
        <end position="101"/>
    </location>
</feature>
<accession>A0ABD5CIY0</accession>
<evidence type="ECO:0000313" key="2">
    <source>
        <dbReference type="EMBL" id="MDR6205179.1"/>
    </source>
</evidence>
<evidence type="ECO:0000256" key="1">
    <source>
        <dbReference type="SAM" id="MobiDB-lite"/>
    </source>
</evidence>
<proteinExistence type="predicted"/>
<reference evidence="2 3" key="1">
    <citation type="submission" date="2023-08" db="EMBL/GenBank/DDBJ databases">
        <title>Genome sequencing of plant associated microbes to promote plant fitness in Sorghum bicolor and Oryza sativa.</title>
        <authorList>
            <person name="Coleman-Derr D."/>
        </authorList>
    </citation>
    <scope>NUCLEOTIDE SEQUENCE [LARGE SCALE GENOMIC DNA]</scope>
    <source>
        <strain evidence="2 3">SLBN-33</strain>
    </source>
</reference>
<sequence length="133" mass="13958">MKEIEPTPWFELAAHSPARDGWYEVQLTSGDTAFAKFGEGEWTDKPDDAFTHWRGLSADPSQAADGKAQGDAEATADGAEAAPAAEAKGADEPIDAEATAANGVRAAWNAFFPGLGEEQHKPVDAVPNGKAPH</sequence>
<comment type="caution">
    <text evidence="2">The sequence shown here is derived from an EMBL/GenBank/DDBJ whole genome shotgun (WGS) entry which is preliminary data.</text>
</comment>
<dbReference type="AlphaFoldDB" id="A0ABD5CIY0"/>
<feature type="compositionally biased region" description="Basic and acidic residues" evidence="1">
    <location>
        <begin position="38"/>
        <end position="51"/>
    </location>
</feature>